<accession>A0A1A2E8W4</accession>
<dbReference type="InterPro" id="IPR007969">
    <property type="entry name" value="DUF732"/>
</dbReference>
<evidence type="ECO:0000259" key="1">
    <source>
        <dbReference type="Pfam" id="PF05305"/>
    </source>
</evidence>
<evidence type="ECO:0000313" key="2">
    <source>
        <dbReference type="EMBL" id="OBG01216.1"/>
    </source>
</evidence>
<dbReference type="Proteomes" id="UP000093985">
    <property type="component" value="Unassembled WGS sequence"/>
</dbReference>
<organism evidence="2 3">
    <name type="scientific">Mycolicibacter sinensis (strain JDM601)</name>
    <name type="common">Mycobacterium sinense</name>
    <dbReference type="NCBI Taxonomy" id="875328"/>
    <lineage>
        <taxon>Bacteria</taxon>
        <taxon>Bacillati</taxon>
        <taxon>Actinomycetota</taxon>
        <taxon>Actinomycetes</taxon>
        <taxon>Mycobacteriales</taxon>
        <taxon>Mycobacteriaceae</taxon>
        <taxon>Mycolicibacter</taxon>
    </lineage>
</organism>
<sequence>MFGTALPLAGPAVAAPSQDERFLTLLGQRNPAAVPNAPELITQAHRVCDQLDGGVPFRDLVERLTNGSDEVQSGDGAILPRTSSIVKFIAAAATIYCPQDRDQLP</sequence>
<gene>
    <name evidence="2" type="ORF">A5771_17195</name>
</gene>
<dbReference type="AlphaFoldDB" id="A0A1A2E8W4"/>
<name>A0A1A2E8W4_MYCSD</name>
<comment type="caution">
    <text evidence="2">The sequence shown here is derived from an EMBL/GenBank/DDBJ whole genome shotgun (WGS) entry which is preliminary data.</text>
</comment>
<evidence type="ECO:0000313" key="3">
    <source>
        <dbReference type="Proteomes" id="UP000093985"/>
    </source>
</evidence>
<dbReference type="Pfam" id="PF05305">
    <property type="entry name" value="DUF732"/>
    <property type="match status" value="1"/>
</dbReference>
<reference evidence="3" key="1">
    <citation type="submission" date="2016-06" db="EMBL/GenBank/DDBJ databases">
        <authorList>
            <person name="Sutton G."/>
            <person name="Brinkac L."/>
            <person name="Sanka R."/>
            <person name="Adams M."/>
            <person name="Lau E."/>
            <person name="Mehaffy C."/>
            <person name="Tameris M."/>
            <person name="Hatherill M."/>
            <person name="Hanekom W."/>
            <person name="Mahomed H."/>
            <person name="Mcshane H."/>
        </authorList>
    </citation>
    <scope>NUCLEOTIDE SEQUENCE [LARGE SCALE GENOMIC DNA]</scope>
    <source>
        <strain evidence="3">852014-51077_SCH5608930-a</strain>
    </source>
</reference>
<dbReference type="EMBL" id="LZIN01000095">
    <property type="protein sequence ID" value="OBG01216.1"/>
    <property type="molecule type" value="Genomic_DNA"/>
</dbReference>
<proteinExistence type="predicted"/>
<feature type="domain" description="DUF732" evidence="1">
    <location>
        <begin position="18"/>
        <end position="99"/>
    </location>
</feature>
<protein>
    <recommendedName>
        <fullName evidence="1">DUF732 domain-containing protein</fullName>
    </recommendedName>
</protein>